<dbReference type="SUPFAM" id="SSF51735">
    <property type="entry name" value="NAD(P)-binding Rossmann-fold domains"/>
    <property type="match status" value="1"/>
</dbReference>
<organism evidence="3 4">
    <name type="scientific">Brucella haematophila</name>
    <dbReference type="NCBI Taxonomy" id="419474"/>
    <lineage>
        <taxon>Bacteria</taxon>
        <taxon>Pseudomonadati</taxon>
        <taxon>Pseudomonadota</taxon>
        <taxon>Alphaproteobacteria</taxon>
        <taxon>Hyphomicrobiales</taxon>
        <taxon>Brucellaceae</taxon>
        <taxon>Brucella/Ochrobactrum group</taxon>
        <taxon>Brucella</taxon>
    </lineage>
</organism>
<dbReference type="InterPro" id="IPR011032">
    <property type="entry name" value="GroES-like_sf"/>
</dbReference>
<name>A0ABX1DPS4_9HYPH</name>
<dbReference type="EMBL" id="JAAVLN010000003">
    <property type="protein sequence ID" value="NKC04924.1"/>
    <property type="molecule type" value="Genomic_DNA"/>
</dbReference>
<dbReference type="InterPro" id="IPR020843">
    <property type="entry name" value="ER"/>
</dbReference>
<dbReference type="PANTHER" id="PTHR43205">
    <property type="entry name" value="PROSTAGLANDIN REDUCTASE"/>
    <property type="match status" value="1"/>
</dbReference>
<dbReference type="PANTHER" id="PTHR43205:SF7">
    <property type="entry name" value="PROSTAGLANDIN REDUCTASE 1"/>
    <property type="match status" value="1"/>
</dbReference>
<evidence type="ECO:0000313" key="4">
    <source>
        <dbReference type="Proteomes" id="UP000704467"/>
    </source>
</evidence>
<dbReference type="Gene3D" id="3.40.50.720">
    <property type="entry name" value="NAD(P)-binding Rossmann-like Domain"/>
    <property type="match status" value="1"/>
</dbReference>
<protein>
    <submittedName>
        <fullName evidence="3">NADP-dependent oxidoreductase</fullName>
    </submittedName>
</protein>
<dbReference type="InterPro" id="IPR041694">
    <property type="entry name" value="ADH_N_2"/>
</dbReference>
<evidence type="ECO:0000259" key="2">
    <source>
        <dbReference type="SMART" id="SM00829"/>
    </source>
</evidence>
<dbReference type="Proteomes" id="UP000704467">
    <property type="component" value="Unassembled WGS sequence"/>
</dbReference>
<dbReference type="Pfam" id="PF16884">
    <property type="entry name" value="ADH_N_2"/>
    <property type="match status" value="1"/>
</dbReference>
<evidence type="ECO:0000256" key="1">
    <source>
        <dbReference type="ARBA" id="ARBA00023002"/>
    </source>
</evidence>
<keyword evidence="1" id="KW-0560">Oxidoreductase</keyword>
<dbReference type="Pfam" id="PF00107">
    <property type="entry name" value="ADH_zinc_N"/>
    <property type="match status" value="1"/>
</dbReference>
<gene>
    <name evidence="3" type="ORF">HED55_22420</name>
</gene>
<dbReference type="SMART" id="SM00829">
    <property type="entry name" value="PKS_ER"/>
    <property type="match status" value="1"/>
</dbReference>
<sequence length="331" mass="35070">MINQQIILTTLPKDKLSEDHFELRNAQMPSPAKGEVLLRTLYVALDAASRAWMQGATYRAGLKSGDLMAGMSLAEVIESHSPNLEPGDLVFTETGWQTFTVVSAQNLTKLPRIEPLSHLVSVYGVPGLTAYFGLLECGLPKPGNTVVVSAAGGAVGSIVGQLARIKGCRAVGVAGGPAKCALLTEELGFDAAVDYKAGNLVKDLKSACPDGIDIYFDNTGGDILDACLANMAQYGRIVCCGAVSQYDDGTPSSGPNGFPGLAILKSLTIRGFLLFDFLDRQEQAAAELRNWVSKGQIIVREDILEGFDALPRALVGLLAGENVGKRMVKVV</sequence>
<accession>A0ABX1DPS4</accession>
<dbReference type="CDD" id="cd05288">
    <property type="entry name" value="PGDH"/>
    <property type="match status" value="1"/>
</dbReference>
<feature type="domain" description="Enoyl reductase (ER)" evidence="2">
    <location>
        <begin position="17"/>
        <end position="328"/>
    </location>
</feature>
<comment type="caution">
    <text evidence="3">The sequence shown here is derived from an EMBL/GenBank/DDBJ whole genome shotgun (WGS) entry which is preliminary data.</text>
</comment>
<dbReference type="Gene3D" id="3.90.180.10">
    <property type="entry name" value="Medium-chain alcohol dehydrogenases, catalytic domain"/>
    <property type="match status" value="1"/>
</dbReference>
<dbReference type="InterPro" id="IPR036291">
    <property type="entry name" value="NAD(P)-bd_dom_sf"/>
</dbReference>
<dbReference type="SUPFAM" id="SSF50129">
    <property type="entry name" value="GroES-like"/>
    <property type="match status" value="1"/>
</dbReference>
<proteinExistence type="predicted"/>
<evidence type="ECO:0000313" key="3">
    <source>
        <dbReference type="EMBL" id="NKC04924.1"/>
    </source>
</evidence>
<dbReference type="InterPro" id="IPR045010">
    <property type="entry name" value="MDR_fam"/>
</dbReference>
<keyword evidence="4" id="KW-1185">Reference proteome</keyword>
<reference evidence="3 4" key="1">
    <citation type="submission" date="2020-03" db="EMBL/GenBank/DDBJ databases">
        <title>Whole genome sequencing of clinical and environmental type strains of Ochrobactrum.</title>
        <authorList>
            <person name="Dharne M."/>
        </authorList>
    </citation>
    <scope>NUCLEOTIDE SEQUENCE [LARGE SCALE GENOMIC DNA]</scope>
    <source>
        <strain evidence="3 4">CIP 109452</strain>
    </source>
</reference>
<dbReference type="InterPro" id="IPR013149">
    <property type="entry name" value="ADH-like_C"/>
</dbReference>